<dbReference type="Pfam" id="PF21315">
    <property type="entry name" value="FAN1_HTH"/>
    <property type="match status" value="1"/>
</dbReference>
<evidence type="ECO:0000256" key="4">
    <source>
        <dbReference type="ARBA" id="ARBA00005533"/>
    </source>
</evidence>
<gene>
    <name evidence="13" type="ORF">SAMN05216562_0510</name>
</gene>
<keyword evidence="7" id="KW-0479">Metal-binding</keyword>
<dbReference type="EC" id="3.1.4.1" evidence="5"/>
<comment type="cofactor">
    <cofactor evidence="3">
        <name>Mg(2+)</name>
        <dbReference type="ChEBI" id="CHEBI:18420"/>
    </cofactor>
</comment>
<feature type="domain" description="VRR-NUC" evidence="12">
    <location>
        <begin position="448"/>
        <end position="561"/>
    </location>
</feature>
<dbReference type="Proteomes" id="UP000198658">
    <property type="component" value="Unassembled WGS sequence"/>
</dbReference>
<dbReference type="GO" id="GO:0003676">
    <property type="term" value="F:nucleic acid binding"/>
    <property type="evidence" value="ECO:0007669"/>
    <property type="project" value="InterPro"/>
</dbReference>
<keyword evidence="8" id="KW-0378">Hydrolase</keyword>
<organism evidence="13 14">
    <name type="scientific">Microbulbifer marinus</name>
    <dbReference type="NCBI Taxonomy" id="658218"/>
    <lineage>
        <taxon>Bacteria</taxon>
        <taxon>Pseudomonadati</taxon>
        <taxon>Pseudomonadota</taxon>
        <taxon>Gammaproteobacteria</taxon>
        <taxon>Cellvibrionales</taxon>
        <taxon>Microbulbiferaceae</taxon>
        <taxon>Microbulbifer</taxon>
    </lineage>
</organism>
<evidence type="ECO:0000256" key="8">
    <source>
        <dbReference type="ARBA" id="ARBA00022801"/>
    </source>
</evidence>
<dbReference type="EMBL" id="FNQO01000001">
    <property type="protein sequence ID" value="SDZ81443.1"/>
    <property type="molecule type" value="Genomic_DNA"/>
</dbReference>
<evidence type="ECO:0000256" key="10">
    <source>
        <dbReference type="ARBA" id="ARBA00023211"/>
    </source>
</evidence>
<dbReference type="InterPro" id="IPR014883">
    <property type="entry name" value="VRR_NUC"/>
</dbReference>
<accession>A0A1H3W2Z7</accession>
<dbReference type="InterPro" id="IPR033315">
    <property type="entry name" value="Fan1-like"/>
</dbReference>
<evidence type="ECO:0000256" key="11">
    <source>
        <dbReference type="SAM" id="Coils"/>
    </source>
</evidence>
<evidence type="ECO:0000256" key="5">
    <source>
        <dbReference type="ARBA" id="ARBA00012029"/>
    </source>
</evidence>
<comment type="cofactor">
    <cofactor evidence="2">
        <name>Mn(2+)</name>
        <dbReference type="ChEBI" id="CHEBI:29035"/>
    </cofactor>
</comment>
<comment type="similarity">
    <text evidence="4">Belongs to the FAN1 family.</text>
</comment>
<dbReference type="Gene3D" id="3.40.1350.10">
    <property type="match status" value="1"/>
</dbReference>
<keyword evidence="10" id="KW-0464">Manganese</keyword>
<protein>
    <recommendedName>
        <fullName evidence="5">phosphodiesterase I</fullName>
        <ecNumber evidence="5">3.1.4.1</ecNumber>
    </recommendedName>
</protein>
<evidence type="ECO:0000256" key="6">
    <source>
        <dbReference type="ARBA" id="ARBA00022722"/>
    </source>
</evidence>
<keyword evidence="11" id="KW-0175">Coiled coil</keyword>
<evidence type="ECO:0000256" key="9">
    <source>
        <dbReference type="ARBA" id="ARBA00022842"/>
    </source>
</evidence>
<dbReference type="SMART" id="SM00990">
    <property type="entry name" value="VRR_NUC"/>
    <property type="match status" value="1"/>
</dbReference>
<dbReference type="GO" id="GO:0036297">
    <property type="term" value="P:interstrand cross-link repair"/>
    <property type="evidence" value="ECO:0007669"/>
    <property type="project" value="InterPro"/>
</dbReference>
<proteinExistence type="inferred from homology"/>
<name>A0A1H3W2Z7_9GAMM</name>
<keyword evidence="9" id="KW-0460">Magnesium</keyword>
<dbReference type="PANTHER" id="PTHR15749">
    <property type="entry name" value="FANCONI-ASSOCIATED NUCLEASE 1"/>
    <property type="match status" value="1"/>
</dbReference>
<dbReference type="STRING" id="658218.SAMN05216562_0510"/>
<dbReference type="AlphaFoldDB" id="A0A1H3W2Z7"/>
<evidence type="ECO:0000259" key="12">
    <source>
        <dbReference type="SMART" id="SM00990"/>
    </source>
</evidence>
<keyword evidence="14" id="KW-1185">Reference proteome</keyword>
<dbReference type="InterPro" id="IPR049125">
    <property type="entry name" value="FAN1-like_WH"/>
</dbReference>
<evidence type="ECO:0000313" key="14">
    <source>
        <dbReference type="Proteomes" id="UP000198658"/>
    </source>
</evidence>
<evidence type="ECO:0000256" key="7">
    <source>
        <dbReference type="ARBA" id="ARBA00022723"/>
    </source>
</evidence>
<reference evidence="14" key="1">
    <citation type="submission" date="2016-10" db="EMBL/GenBank/DDBJ databases">
        <authorList>
            <person name="Varghese N."/>
            <person name="Submissions S."/>
        </authorList>
    </citation>
    <scope>NUCLEOTIDE SEQUENCE [LARGE SCALE GENOMIC DNA]</scope>
    <source>
        <strain evidence="14">CGMCC 1.10657</strain>
    </source>
</reference>
<evidence type="ECO:0000256" key="2">
    <source>
        <dbReference type="ARBA" id="ARBA00001936"/>
    </source>
</evidence>
<dbReference type="GO" id="GO:0004528">
    <property type="term" value="F:phosphodiesterase I activity"/>
    <property type="evidence" value="ECO:0007669"/>
    <property type="project" value="UniProtKB-EC"/>
</dbReference>
<evidence type="ECO:0000313" key="13">
    <source>
        <dbReference type="EMBL" id="SDZ81443.1"/>
    </source>
</evidence>
<dbReference type="InterPro" id="IPR011856">
    <property type="entry name" value="tRNA_endonuc-like_dom_sf"/>
</dbReference>
<feature type="coiled-coil region" evidence="11">
    <location>
        <begin position="222"/>
        <end position="277"/>
    </location>
</feature>
<sequence>MVEAIELAPDYYLSNFRALVDFVVARYERLLSAAELEFYTKFEALELDSQRLYVRLLSRKGVPSSRGALFRLGKLNYAEIDDLAQAAHQLVEGGLLQRDPVLALHEYLPLFSKAELLALSSTPLPQSLKRPAVEQALLQQESESPALQGALTAADTLLAVQAAGHFETFKLCFFGNLNQDLTDYVLRDLGLYRYEKYPLDGENLPFQSRAQIDQHLRYYDCLEQLETALEAGAEEIQALAEQLPDGIDNDATLHRRLDRLRLTLARQLERLEALEAADQLYQCCARPPARERRARIAVKRGDIDTGLVLCREILAAPHNEAERVFAESFGYRTAKKARRLAGWQPPAKYQPPTETVTLPPAPERVELLAAAFLEQASPDVEAGQLAHRCFYVENTLFNGVLGLYVWDILFSPVPGAFFNPFQVAPSDFRTPDFYPQRRAVFEQRLAELDSENLAQRVWRNYREKYGIANPLAAWEALPEPLLALALARIPAEHWRRIFERLLGDIAHHRNGLPDLILFPAAGGYELVEVKGPGDRLQQNQQRWLAYFARHQIPHRVLHVEWQQP</sequence>
<evidence type="ECO:0000256" key="3">
    <source>
        <dbReference type="ARBA" id="ARBA00001946"/>
    </source>
</evidence>
<evidence type="ECO:0000256" key="1">
    <source>
        <dbReference type="ARBA" id="ARBA00000983"/>
    </source>
</evidence>
<comment type="catalytic activity">
    <reaction evidence="1">
        <text>Hydrolytically removes 5'-nucleotides successively from the 3'-hydroxy termini of 3'-hydroxy-terminated oligonucleotides.</text>
        <dbReference type="EC" id="3.1.4.1"/>
    </reaction>
</comment>
<keyword evidence="6" id="KW-0540">Nuclease</keyword>
<dbReference type="PANTHER" id="PTHR15749:SF4">
    <property type="entry name" value="FANCONI-ASSOCIATED NUCLEASE 1"/>
    <property type="match status" value="1"/>
</dbReference>
<dbReference type="Pfam" id="PF08774">
    <property type="entry name" value="VRR_NUC"/>
    <property type="match status" value="1"/>
</dbReference>
<dbReference type="RefSeq" id="WP_091384822.1">
    <property type="nucleotide sequence ID" value="NZ_FNQO01000001.1"/>
</dbReference>
<dbReference type="GO" id="GO:0046872">
    <property type="term" value="F:metal ion binding"/>
    <property type="evidence" value="ECO:0007669"/>
    <property type="project" value="UniProtKB-KW"/>
</dbReference>
<dbReference type="OrthoDB" id="9803913at2"/>